<comment type="similarity">
    <text evidence="2 3">Belongs to the peptidase M14 family.</text>
</comment>
<evidence type="ECO:0000256" key="2">
    <source>
        <dbReference type="ARBA" id="ARBA00005988"/>
    </source>
</evidence>
<dbReference type="PANTHER" id="PTHR12756">
    <property type="entry name" value="CYTOSOLIC CARBOXYPEPTIDASE"/>
    <property type="match status" value="1"/>
</dbReference>
<feature type="compositionally biased region" description="Low complexity" evidence="4">
    <location>
        <begin position="1300"/>
        <end position="1310"/>
    </location>
</feature>
<feature type="region of interest" description="Disordered" evidence="4">
    <location>
        <begin position="1087"/>
        <end position="1119"/>
    </location>
</feature>
<dbReference type="Gene3D" id="3.40.630.10">
    <property type="entry name" value="Zn peptidases"/>
    <property type="match status" value="2"/>
</dbReference>
<dbReference type="Gene3D" id="2.60.40.3120">
    <property type="match status" value="1"/>
</dbReference>
<dbReference type="PROSITE" id="PS52035">
    <property type="entry name" value="PEPTIDASE_M14"/>
    <property type="match status" value="1"/>
</dbReference>
<dbReference type="Pfam" id="PF00246">
    <property type="entry name" value="Peptidase_M14"/>
    <property type="match status" value="1"/>
</dbReference>
<feature type="region of interest" description="Disordered" evidence="4">
    <location>
        <begin position="1297"/>
        <end position="1346"/>
    </location>
</feature>
<dbReference type="GO" id="GO:0004181">
    <property type="term" value="F:metallocarboxypeptidase activity"/>
    <property type="evidence" value="ECO:0007669"/>
    <property type="project" value="InterPro"/>
</dbReference>
<name>A0A336LT91_CULSO</name>
<feature type="compositionally biased region" description="Polar residues" evidence="4">
    <location>
        <begin position="806"/>
        <end position="823"/>
    </location>
</feature>
<evidence type="ECO:0000256" key="3">
    <source>
        <dbReference type="PROSITE-ProRule" id="PRU01379"/>
    </source>
</evidence>
<feature type="region of interest" description="Disordered" evidence="4">
    <location>
        <begin position="1034"/>
        <end position="1065"/>
    </location>
</feature>
<feature type="region of interest" description="Disordered" evidence="4">
    <location>
        <begin position="784"/>
        <end position="824"/>
    </location>
</feature>
<dbReference type="Pfam" id="PF18027">
    <property type="entry name" value="Pepdidase_M14_N"/>
    <property type="match status" value="1"/>
</dbReference>
<evidence type="ECO:0000259" key="5">
    <source>
        <dbReference type="PROSITE" id="PS52035"/>
    </source>
</evidence>
<gene>
    <name evidence="6" type="primary">CSON004345</name>
</gene>
<evidence type="ECO:0000313" key="6">
    <source>
        <dbReference type="EMBL" id="SSX21252.1"/>
    </source>
</evidence>
<feature type="compositionally biased region" description="Basic and acidic residues" evidence="4">
    <location>
        <begin position="787"/>
        <end position="805"/>
    </location>
</feature>
<proteinExistence type="inferred from homology"/>
<dbReference type="InterPro" id="IPR050821">
    <property type="entry name" value="Cytosolic_carboxypeptidase"/>
</dbReference>
<feature type="compositionally biased region" description="Basic residues" evidence="4">
    <location>
        <begin position="1335"/>
        <end position="1346"/>
    </location>
</feature>
<dbReference type="InterPro" id="IPR000834">
    <property type="entry name" value="Peptidase_M14"/>
</dbReference>
<feature type="compositionally biased region" description="Low complexity" evidence="4">
    <location>
        <begin position="1087"/>
        <end position="1110"/>
    </location>
</feature>
<evidence type="ECO:0000256" key="1">
    <source>
        <dbReference type="ARBA" id="ARBA00001947"/>
    </source>
</evidence>
<dbReference type="VEuPathDB" id="VectorBase:CSON004345"/>
<feature type="domain" description="Peptidase M14" evidence="5">
    <location>
        <begin position="299"/>
        <end position="986"/>
    </location>
</feature>
<sequence length="1346" mass="151796">MIKNHVCYGFEFDADFDSGNLGKVELSKVYNEVVEKTSPDNVIDIEFNLWTKPDCAGTPYENSNRTWFFFSVSGGRPYEVAKFNIMNLNKQAKLFSQGMHPVIRIGPKGKWERIREKPAYFMTNDSFMLTFLHKNNDKPESTKVYYAFTFPYTYTEQQDQLAIYDERYGKDNKDVDRIIIEINAVNTKKNGSSNQTSQCTGKKSVVNCDSKTTEPRLSEEIFSGSNMKQKTIEIYSCDSQTSVTCSLDYLRNNFEIKSTEEILKVQADSSLNPEIVFDENTSESMQQITSLVNNVRIELQQKLPESGLDNIKEEKIEKPSIDLNDEIYYHRELLIRSYEGRRIDLITISSFHGITEKREDRIQHLFPEFLTPRCHVFKDKKIIFISSRVHPGETPASFVLNGFLNFLLEKKNVVAQTLRKMYVFKIVPFLNPDGVFNGLYRSDVLGHNLNRVYLNPNKDTQPSIYAARKLIRYHHFGYDKLEADHEVSQVSTEAHSIDCSTLIENSMTAYSGGDECETNDQPTKRSAKDVLEINCEFMKGMECQPFGTTSKENSLCDLRLFNVPRAKSAPNLLLNVSYLLNTPDQYSLMNHELLKISLNSNSSKISSIDDHVRNQNHLMRLLSFCKPLTSCCRPHDEREMDNYVIKTPLNASDCDENATDLGLFSKQNSSLEGNLYTEDEPYLRGKILPSHDNDLTKTDYRLSKSATQLSFQQNQTINSTFKTLPETQISRPNTSTSTRSHSTKIENSTDSSSKDRVALKNSLNFRGNNSNTAINSRVGSGAVILKKSNDKRDCTSKKGSQERKQGNNSSAAIQPTISSNPPQLTHHFRSHRNDYVTMPKNLNISLDYLTEVDEKGTRYMTEENSDMFLYIDLHGHASKKGVFMYGNHLPTTNEAVECMLLPKLMSLNCHHFHYDGCNFSEKNMYLKGKRDGLSKEGSGRVAIYKMTGLIKAYTLESNYNTGKYVNILPPKGKDIENVVTKTTVAVPPKYTPAIFEEVGRGLGPSILDLTNSNPQPRLHNSEYRTLQGLRNSLRSELERGTSKPRSASKVKTKRIGSMQQQDNKEIAKENKIMSGNTNTNVKLVTSNVNIGNNSNSNSSSNSITNNSTVSRQQSKLNNKKVLTKSNLVKKSGSSNTNLKKTKILSESSTSSALKTERVGKDLHQIPRKKIKVSPQHRSETTEPLLTCLSETSVKYNKTVDSFDVCYSSNITTSSLSTTSLPSFFTQPPSCLVQVDSYQSATKKVLSHANNPDLDDSLDAVPCCSYSLPSTSESSLLGNPNMRSSSLHSITRTKEFKSKFSKSTSSKQQSKVIKTGDGGKSKLKKKRTLRADSALKRKKNRVKPVVC</sequence>
<dbReference type="PANTHER" id="PTHR12756:SF12">
    <property type="entry name" value="CYTOSOLIC CARBOXYPEPTIDASE-LIKE PROTEIN 5"/>
    <property type="match status" value="1"/>
</dbReference>
<dbReference type="SUPFAM" id="SSF53187">
    <property type="entry name" value="Zn-dependent exopeptidases"/>
    <property type="match status" value="2"/>
</dbReference>
<protein>
    <submittedName>
        <fullName evidence="6">CSON004345 protein</fullName>
    </submittedName>
</protein>
<organism evidence="6">
    <name type="scientific">Culicoides sonorensis</name>
    <name type="common">Biting midge</name>
    <dbReference type="NCBI Taxonomy" id="179676"/>
    <lineage>
        <taxon>Eukaryota</taxon>
        <taxon>Metazoa</taxon>
        <taxon>Ecdysozoa</taxon>
        <taxon>Arthropoda</taxon>
        <taxon>Hexapoda</taxon>
        <taxon>Insecta</taxon>
        <taxon>Pterygota</taxon>
        <taxon>Neoptera</taxon>
        <taxon>Endopterygota</taxon>
        <taxon>Diptera</taxon>
        <taxon>Nematocera</taxon>
        <taxon>Chironomoidea</taxon>
        <taxon>Ceratopogonidae</taxon>
        <taxon>Ceratopogoninae</taxon>
        <taxon>Culicoides</taxon>
        <taxon>Monoculicoides</taxon>
    </lineage>
</organism>
<dbReference type="GO" id="GO:0006508">
    <property type="term" value="P:proteolysis"/>
    <property type="evidence" value="ECO:0007669"/>
    <property type="project" value="InterPro"/>
</dbReference>
<feature type="region of interest" description="Disordered" evidence="4">
    <location>
        <begin position="720"/>
        <end position="756"/>
    </location>
</feature>
<reference evidence="6" key="1">
    <citation type="submission" date="2018-07" db="EMBL/GenBank/DDBJ databases">
        <authorList>
            <person name="Quirk P.G."/>
            <person name="Krulwich T.A."/>
        </authorList>
    </citation>
    <scope>NUCLEOTIDE SEQUENCE</scope>
</reference>
<feature type="active site" description="Proton donor/acceptor" evidence="3">
    <location>
        <position position="956"/>
    </location>
</feature>
<evidence type="ECO:0000256" key="4">
    <source>
        <dbReference type="SAM" id="MobiDB-lite"/>
    </source>
</evidence>
<dbReference type="GO" id="GO:0008270">
    <property type="term" value="F:zinc ion binding"/>
    <property type="evidence" value="ECO:0007669"/>
    <property type="project" value="InterPro"/>
</dbReference>
<dbReference type="EMBL" id="UFQT01000185">
    <property type="protein sequence ID" value="SSX21252.1"/>
    <property type="molecule type" value="Genomic_DNA"/>
</dbReference>
<comment type="cofactor">
    <cofactor evidence="1">
        <name>Zn(2+)</name>
        <dbReference type="ChEBI" id="CHEBI:29105"/>
    </cofactor>
</comment>
<feature type="compositionally biased region" description="Polar residues" evidence="4">
    <location>
        <begin position="720"/>
        <end position="751"/>
    </location>
</feature>
<dbReference type="InterPro" id="IPR040626">
    <property type="entry name" value="Pepdidase_M14_N"/>
</dbReference>
<accession>A0A336LT91</accession>